<name>A0A8X6NA03_NEPPI</name>
<dbReference type="InterPro" id="IPR001584">
    <property type="entry name" value="Integrase_cat-core"/>
</dbReference>
<dbReference type="Gene3D" id="1.10.340.70">
    <property type="match status" value="1"/>
</dbReference>
<evidence type="ECO:0000259" key="2">
    <source>
        <dbReference type="PROSITE" id="PS50994"/>
    </source>
</evidence>
<feature type="domain" description="Integrase catalytic" evidence="2">
    <location>
        <begin position="115"/>
        <end position="214"/>
    </location>
</feature>
<dbReference type="OrthoDB" id="6433932at2759"/>
<comment type="caution">
    <text evidence="3">The sequence shown here is derived from an EMBL/GenBank/DDBJ whole genome shotgun (WGS) entry which is preliminary data.</text>
</comment>
<reference evidence="3" key="1">
    <citation type="submission" date="2020-08" db="EMBL/GenBank/DDBJ databases">
        <title>Multicomponent nature underlies the extraordinary mechanical properties of spider dragline silk.</title>
        <authorList>
            <person name="Kono N."/>
            <person name="Nakamura H."/>
            <person name="Mori M."/>
            <person name="Yoshida Y."/>
            <person name="Ohtoshi R."/>
            <person name="Malay A.D."/>
            <person name="Moran D.A.P."/>
            <person name="Tomita M."/>
            <person name="Numata K."/>
            <person name="Arakawa K."/>
        </authorList>
    </citation>
    <scope>NUCLEOTIDE SEQUENCE</scope>
</reference>
<keyword evidence="4" id="KW-1185">Reference proteome</keyword>
<evidence type="ECO:0000313" key="4">
    <source>
        <dbReference type="Proteomes" id="UP000887013"/>
    </source>
</evidence>
<sequence>MAEEQQKDSQLPDILAGSCSTSLILQSLPVGQPPVTLHCDVTMERIRPFVSEFFRREIFNNLQALSHPGIRASLKLIAERYVWQSMRQDVTLWARKCLQCQRAKVSRHTRSEIGKFESPSSRFENVHINLVGPLPQSEGFHYCLICVDRFSKWPEEFPLVETSTHAVAKILYFGWIVRFGPPLRITTDQGTQFESSLFEALSKFLSTEKQHTTP</sequence>
<dbReference type="InterPro" id="IPR012337">
    <property type="entry name" value="RNaseH-like_sf"/>
</dbReference>
<evidence type="ECO:0000313" key="3">
    <source>
        <dbReference type="EMBL" id="GFT01891.1"/>
    </source>
</evidence>
<dbReference type="GO" id="GO:0015074">
    <property type="term" value="P:DNA integration"/>
    <property type="evidence" value="ECO:0007669"/>
    <property type="project" value="InterPro"/>
</dbReference>
<organism evidence="3 4">
    <name type="scientific">Nephila pilipes</name>
    <name type="common">Giant wood spider</name>
    <name type="synonym">Nephila maculata</name>
    <dbReference type="NCBI Taxonomy" id="299642"/>
    <lineage>
        <taxon>Eukaryota</taxon>
        <taxon>Metazoa</taxon>
        <taxon>Ecdysozoa</taxon>
        <taxon>Arthropoda</taxon>
        <taxon>Chelicerata</taxon>
        <taxon>Arachnida</taxon>
        <taxon>Araneae</taxon>
        <taxon>Araneomorphae</taxon>
        <taxon>Entelegynae</taxon>
        <taxon>Araneoidea</taxon>
        <taxon>Nephilidae</taxon>
        <taxon>Nephila</taxon>
    </lineage>
</organism>
<dbReference type="Gene3D" id="3.30.420.10">
    <property type="entry name" value="Ribonuclease H-like superfamily/Ribonuclease H"/>
    <property type="match status" value="1"/>
</dbReference>
<dbReference type="InterPro" id="IPR036397">
    <property type="entry name" value="RNaseH_sf"/>
</dbReference>
<dbReference type="InterPro" id="IPR050951">
    <property type="entry name" value="Retrovirus_Pol_polyprotein"/>
</dbReference>
<gene>
    <name evidence="3" type="primary">TY3B-I_882</name>
    <name evidence="3" type="ORF">NPIL_562251</name>
</gene>
<dbReference type="Proteomes" id="UP000887013">
    <property type="component" value="Unassembled WGS sequence"/>
</dbReference>
<dbReference type="EMBL" id="BMAW01055611">
    <property type="protein sequence ID" value="GFT01891.1"/>
    <property type="molecule type" value="Genomic_DNA"/>
</dbReference>
<proteinExistence type="predicted"/>
<evidence type="ECO:0000256" key="1">
    <source>
        <dbReference type="ARBA" id="ARBA00012493"/>
    </source>
</evidence>
<dbReference type="AlphaFoldDB" id="A0A8X6NA03"/>
<dbReference type="PANTHER" id="PTHR37984:SF15">
    <property type="entry name" value="INTEGRASE CATALYTIC DOMAIN-CONTAINING PROTEIN"/>
    <property type="match status" value="1"/>
</dbReference>
<dbReference type="InterPro" id="IPR041588">
    <property type="entry name" value="Integrase_H2C2"/>
</dbReference>
<dbReference type="PROSITE" id="PS50994">
    <property type="entry name" value="INTEGRASE"/>
    <property type="match status" value="1"/>
</dbReference>
<protein>
    <recommendedName>
        <fullName evidence="1">RNA-directed DNA polymerase</fullName>
        <ecNumber evidence="1">2.7.7.49</ecNumber>
    </recommendedName>
</protein>
<accession>A0A8X6NA03</accession>
<dbReference type="GO" id="GO:0003676">
    <property type="term" value="F:nucleic acid binding"/>
    <property type="evidence" value="ECO:0007669"/>
    <property type="project" value="InterPro"/>
</dbReference>
<dbReference type="SUPFAM" id="SSF53098">
    <property type="entry name" value="Ribonuclease H-like"/>
    <property type="match status" value="1"/>
</dbReference>
<dbReference type="Pfam" id="PF17921">
    <property type="entry name" value="Integrase_H2C2"/>
    <property type="match status" value="1"/>
</dbReference>
<dbReference type="EC" id="2.7.7.49" evidence="1"/>
<dbReference type="PANTHER" id="PTHR37984">
    <property type="entry name" value="PROTEIN CBG26694"/>
    <property type="match status" value="1"/>
</dbReference>
<dbReference type="GO" id="GO:0003964">
    <property type="term" value="F:RNA-directed DNA polymerase activity"/>
    <property type="evidence" value="ECO:0007669"/>
    <property type="project" value="UniProtKB-EC"/>
</dbReference>